<gene>
    <name evidence="1" type="ORF">DWX97_07895</name>
</gene>
<evidence type="ECO:0000313" key="1">
    <source>
        <dbReference type="EMBL" id="RGS38265.1"/>
    </source>
</evidence>
<dbReference type="Proteomes" id="UP000283341">
    <property type="component" value="Unassembled WGS sequence"/>
</dbReference>
<proteinExistence type="predicted"/>
<accession>A0A412IKT7</accession>
<comment type="caution">
    <text evidence="1">The sequence shown here is derived from an EMBL/GenBank/DDBJ whole genome shotgun (WGS) entry which is preliminary data.</text>
</comment>
<dbReference type="AlphaFoldDB" id="A0A412IKT7"/>
<protein>
    <submittedName>
        <fullName evidence="1">Uncharacterized protein</fullName>
    </submittedName>
</protein>
<dbReference type="RefSeq" id="WP_118402246.1">
    <property type="nucleotide sequence ID" value="NZ_JADNFX010000027.1"/>
</dbReference>
<organism evidence="1 2">
    <name type="scientific">Bacteroides cellulosilyticus</name>
    <dbReference type="NCBI Taxonomy" id="246787"/>
    <lineage>
        <taxon>Bacteria</taxon>
        <taxon>Pseudomonadati</taxon>
        <taxon>Bacteroidota</taxon>
        <taxon>Bacteroidia</taxon>
        <taxon>Bacteroidales</taxon>
        <taxon>Bacteroidaceae</taxon>
        <taxon>Bacteroides</taxon>
    </lineage>
</organism>
<evidence type="ECO:0000313" key="2">
    <source>
        <dbReference type="Proteomes" id="UP000283341"/>
    </source>
</evidence>
<reference evidence="1 2" key="1">
    <citation type="submission" date="2018-08" db="EMBL/GenBank/DDBJ databases">
        <title>A genome reference for cultivated species of the human gut microbiota.</title>
        <authorList>
            <person name="Zou Y."/>
            <person name="Xue W."/>
            <person name="Luo G."/>
        </authorList>
    </citation>
    <scope>NUCLEOTIDE SEQUENCE [LARGE SCALE GENOMIC DNA]</scope>
    <source>
        <strain evidence="1 2">AF22-3AC</strain>
    </source>
</reference>
<dbReference type="EMBL" id="QRVJ01000004">
    <property type="protein sequence ID" value="RGS38265.1"/>
    <property type="molecule type" value="Genomic_DNA"/>
</dbReference>
<sequence>MTYNEWKELSNKMHYGLALAEQRMLEQKAQRNEKMVLSTPDGKIKIVSARTLLRKAKERKQEK</sequence>
<name>A0A412IKT7_9BACE</name>